<keyword evidence="3" id="KW-0808">Transferase</keyword>
<dbReference type="Gene3D" id="3.90.550.10">
    <property type="entry name" value="Spore Coat Polysaccharide Biosynthesis Protein SpsA, Chain A"/>
    <property type="match status" value="1"/>
</dbReference>
<comment type="similarity">
    <text evidence="1">Belongs to the glycosyltransferase 2 family.</text>
</comment>
<evidence type="ECO:0000256" key="1">
    <source>
        <dbReference type="ARBA" id="ARBA00006739"/>
    </source>
</evidence>
<dbReference type="Proteomes" id="UP000193396">
    <property type="component" value="Unassembled WGS sequence"/>
</dbReference>
<evidence type="ECO:0000313" key="6">
    <source>
        <dbReference type="Proteomes" id="UP000193396"/>
    </source>
</evidence>
<evidence type="ECO:0000313" key="5">
    <source>
        <dbReference type="EMBL" id="OSQ47511.1"/>
    </source>
</evidence>
<feature type="domain" description="Glycosyltransferase 2-like" evidence="4">
    <location>
        <begin position="19"/>
        <end position="137"/>
    </location>
</feature>
<proteinExistence type="inferred from homology"/>
<dbReference type="PANTHER" id="PTHR43685">
    <property type="entry name" value="GLYCOSYLTRANSFERASE"/>
    <property type="match status" value="1"/>
</dbReference>
<dbReference type="SUPFAM" id="SSF53448">
    <property type="entry name" value="Nucleotide-diphospho-sugar transferases"/>
    <property type="match status" value="1"/>
</dbReference>
<evidence type="ECO:0000259" key="4">
    <source>
        <dbReference type="Pfam" id="PF00535"/>
    </source>
</evidence>
<organism evidence="5 6">
    <name type="scientific">Thalassospira alkalitolerans</name>
    <dbReference type="NCBI Taxonomy" id="1293890"/>
    <lineage>
        <taxon>Bacteria</taxon>
        <taxon>Pseudomonadati</taxon>
        <taxon>Pseudomonadota</taxon>
        <taxon>Alphaproteobacteria</taxon>
        <taxon>Rhodospirillales</taxon>
        <taxon>Thalassospiraceae</taxon>
        <taxon>Thalassospira</taxon>
    </lineage>
</organism>
<dbReference type="AlphaFoldDB" id="A0A1Y2LAG2"/>
<protein>
    <recommendedName>
        <fullName evidence="4">Glycosyltransferase 2-like domain-containing protein</fullName>
    </recommendedName>
</protein>
<dbReference type="InterPro" id="IPR001173">
    <property type="entry name" value="Glyco_trans_2-like"/>
</dbReference>
<dbReference type="STRING" id="1293890.TALK_13445"/>
<comment type="caution">
    <text evidence="5">The sequence shown here is derived from an EMBL/GenBank/DDBJ whole genome shotgun (WGS) entry which is preliminary data.</text>
</comment>
<dbReference type="Pfam" id="PF00535">
    <property type="entry name" value="Glycos_transf_2"/>
    <property type="match status" value="1"/>
</dbReference>
<gene>
    <name evidence="5" type="ORF">TALK_13445</name>
</gene>
<dbReference type="InterPro" id="IPR050834">
    <property type="entry name" value="Glycosyltransf_2"/>
</dbReference>
<keyword evidence="6" id="KW-1185">Reference proteome</keyword>
<accession>A0A1Y2LAG2</accession>
<name>A0A1Y2LAG2_9PROT</name>
<dbReference type="PANTHER" id="PTHR43685:SF5">
    <property type="entry name" value="GLYCOSYLTRANSFERASE EPSE-RELATED"/>
    <property type="match status" value="1"/>
</dbReference>
<keyword evidence="2" id="KW-0328">Glycosyltransferase</keyword>
<evidence type="ECO:0000256" key="2">
    <source>
        <dbReference type="ARBA" id="ARBA00022676"/>
    </source>
</evidence>
<dbReference type="GO" id="GO:0016757">
    <property type="term" value="F:glycosyltransferase activity"/>
    <property type="evidence" value="ECO:0007669"/>
    <property type="project" value="UniProtKB-KW"/>
</dbReference>
<dbReference type="EMBL" id="JFKB01000008">
    <property type="protein sequence ID" value="OSQ47511.1"/>
    <property type="molecule type" value="Genomic_DNA"/>
</dbReference>
<reference evidence="5 6" key="1">
    <citation type="submission" date="2014-03" db="EMBL/GenBank/DDBJ databases">
        <title>The draft genome sequence of Thalassospira alkalitolerans JCM 18968.</title>
        <authorList>
            <person name="Lai Q."/>
            <person name="Shao Z."/>
        </authorList>
    </citation>
    <scope>NUCLEOTIDE SEQUENCE [LARGE SCALE GENOMIC DNA]</scope>
    <source>
        <strain evidence="5 6">JCM 18968</strain>
    </source>
</reference>
<dbReference type="RefSeq" id="WP_085619632.1">
    <property type="nucleotide sequence ID" value="NZ_JFKB01000008.1"/>
</dbReference>
<dbReference type="InterPro" id="IPR029044">
    <property type="entry name" value="Nucleotide-diphossugar_trans"/>
</dbReference>
<sequence length="249" mass="28054">MTPPNPDAITIITTTRDGQDFHTQYFANINAILRPGDQVVIVDDGSAHPVKRPDTLAVTPRIKLIQSGKIGRGAALNLAISQAQTAFVAIQDIDDLSHPNRLNVQGKFLNTHPDTLAFTTAQSDRASAHSDWHKIPAKRLYRSNPLHHSSLMFHRNIWDRAGGYDPDLDCCIDLDFYLRAVCRAKASIWHSNQALITRNLDPATRHFAGISIRQYHQTLQSVLNRHRAQIAPPTWMRIYDMKRTLGSRL</sequence>
<dbReference type="OrthoDB" id="5291101at2"/>
<evidence type="ECO:0000256" key="3">
    <source>
        <dbReference type="ARBA" id="ARBA00022679"/>
    </source>
</evidence>